<comment type="caution">
    <text evidence="3">The sequence shown here is derived from an EMBL/GenBank/DDBJ whole genome shotgun (WGS) entry which is preliminary data.</text>
</comment>
<dbReference type="PANTHER" id="PTHR34138:SF1">
    <property type="entry name" value="CELL SHAPE-DETERMINING PROTEIN MREC"/>
    <property type="match status" value="1"/>
</dbReference>
<evidence type="ECO:0000259" key="2">
    <source>
        <dbReference type="Pfam" id="PF04085"/>
    </source>
</evidence>
<dbReference type="InterPro" id="IPR007221">
    <property type="entry name" value="MreC"/>
</dbReference>
<proteinExistence type="predicted"/>
<dbReference type="Proteomes" id="UP000239861">
    <property type="component" value="Unassembled WGS sequence"/>
</dbReference>
<dbReference type="InterPro" id="IPR055342">
    <property type="entry name" value="MreC_beta-barrel_core"/>
</dbReference>
<dbReference type="GO" id="GO:0005886">
    <property type="term" value="C:plasma membrane"/>
    <property type="evidence" value="ECO:0007669"/>
    <property type="project" value="TreeGrafter"/>
</dbReference>
<gene>
    <name evidence="3" type="ORF">B0F89_10752</name>
</gene>
<feature type="region of interest" description="Disordered" evidence="1">
    <location>
        <begin position="255"/>
        <end position="274"/>
    </location>
</feature>
<dbReference type="GO" id="GO:0008360">
    <property type="term" value="P:regulation of cell shape"/>
    <property type="evidence" value="ECO:0007669"/>
    <property type="project" value="InterPro"/>
</dbReference>
<dbReference type="AlphaFoldDB" id="A0AB37A0A5"/>
<evidence type="ECO:0000313" key="4">
    <source>
        <dbReference type="Proteomes" id="UP000239861"/>
    </source>
</evidence>
<accession>A0AB37A0A5</accession>
<name>A0AB37A0A5_9BACT</name>
<organism evidence="3 4">
    <name type="scientific">Malaciobacter marinus</name>
    <dbReference type="NCBI Taxonomy" id="505249"/>
    <lineage>
        <taxon>Bacteria</taxon>
        <taxon>Pseudomonadati</taxon>
        <taxon>Campylobacterota</taxon>
        <taxon>Epsilonproteobacteria</taxon>
        <taxon>Campylobacterales</taxon>
        <taxon>Arcobacteraceae</taxon>
        <taxon>Malaciobacter</taxon>
    </lineage>
</organism>
<dbReference type="Gene3D" id="2.40.10.350">
    <property type="entry name" value="Rod shape-determining protein MreC, domain 2"/>
    <property type="match status" value="1"/>
</dbReference>
<dbReference type="InterPro" id="IPR042175">
    <property type="entry name" value="Cell/Rod_MreC_2"/>
</dbReference>
<protein>
    <submittedName>
        <fullName evidence="3">Rod shape-determining protein MreC</fullName>
    </submittedName>
</protein>
<evidence type="ECO:0000256" key="1">
    <source>
        <dbReference type="SAM" id="MobiDB-lite"/>
    </source>
</evidence>
<sequence>MNKLIFFILFLAISLLYILDVNKLLGEKFTLFNNIKEFYIHKVVKITNFTEKYFYQASTIEELKQENEKLKEFRLLYESKNQKLTDLINSIKKLKPVDEKLIQTRVLSYVEFDDFTKVWLDKEKLDDQISGLVIDDYAAGIVVRKNDKALALLNGNEKSNYAVYIGKNKAPGITHSIKKSKYIVAKYIPIWIDISVGDEVITSGMDNIFFKGLKVGKVVSINKMPDMQEAVIEPYAKVLKRRFFYIYTSKLLEKEEKSEDKTANLKEEKKIKKQ</sequence>
<dbReference type="PANTHER" id="PTHR34138">
    <property type="entry name" value="CELL SHAPE-DETERMINING PROTEIN MREC"/>
    <property type="match status" value="1"/>
</dbReference>
<dbReference type="NCBIfam" id="NF010507">
    <property type="entry name" value="PRK13922.10-6"/>
    <property type="match status" value="1"/>
</dbReference>
<dbReference type="Pfam" id="PF04085">
    <property type="entry name" value="MreC"/>
    <property type="match status" value="1"/>
</dbReference>
<dbReference type="EMBL" id="PTIW01000007">
    <property type="protein sequence ID" value="PPK61816.1"/>
    <property type="molecule type" value="Genomic_DNA"/>
</dbReference>
<reference evidence="3 4" key="1">
    <citation type="submission" date="2018-02" db="EMBL/GenBank/DDBJ databases">
        <title>Subsurface microbial communities from deep shales in Ohio and West Virginia, USA.</title>
        <authorList>
            <person name="Wrighton K."/>
        </authorList>
    </citation>
    <scope>NUCLEOTIDE SEQUENCE [LARGE SCALE GENOMIC DNA]</scope>
    <source>
        <strain evidence="3 4">MARC-MIP3H16</strain>
    </source>
</reference>
<evidence type="ECO:0000313" key="3">
    <source>
        <dbReference type="EMBL" id="PPK61816.1"/>
    </source>
</evidence>
<feature type="domain" description="Rod shape-determining protein MreC beta-barrel core" evidence="2">
    <location>
        <begin position="147"/>
        <end position="246"/>
    </location>
</feature>